<dbReference type="Proteomes" id="UP000277094">
    <property type="component" value="Unassembled WGS sequence"/>
</dbReference>
<evidence type="ECO:0000256" key="2">
    <source>
        <dbReference type="RuleBase" id="RU003707"/>
    </source>
</evidence>
<dbReference type="InterPro" id="IPR001753">
    <property type="entry name" value="Enoyl-CoA_hydra/iso"/>
</dbReference>
<organism evidence="3 4">
    <name type="scientific">Nocardioides marmorisolisilvae</name>
    <dbReference type="NCBI Taxonomy" id="1542737"/>
    <lineage>
        <taxon>Bacteria</taxon>
        <taxon>Bacillati</taxon>
        <taxon>Actinomycetota</taxon>
        <taxon>Actinomycetes</taxon>
        <taxon>Propionibacteriales</taxon>
        <taxon>Nocardioidaceae</taxon>
        <taxon>Nocardioides</taxon>
    </lineage>
</organism>
<dbReference type="InterPro" id="IPR018376">
    <property type="entry name" value="Enoyl-CoA_hyd/isom_CS"/>
</dbReference>
<dbReference type="PROSITE" id="PS00166">
    <property type="entry name" value="ENOYL_COA_HYDRATASE"/>
    <property type="match status" value="1"/>
</dbReference>
<dbReference type="AlphaFoldDB" id="A0A3N0DUV6"/>
<reference evidence="3 4" key="1">
    <citation type="submission" date="2018-11" db="EMBL/GenBank/DDBJ databases">
        <authorList>
            <person name="Li F."/>
        </authorList>
    </citation>
    <scope>NUCLEOTIDE SEQUENCE [LARGE SCALE GENOMIC DNA]</scope>
    <source>
        <strain evidence="3 4">KIS18-7</strain>
    </source>
</reference>
<evidence type="ECO:0000256" key="1">
    <source>
        <dbReference type="ARBA" id="ARBA00005254"/>
    </source>
</evidence>
<name>A0A3N0DUV6_9ACTN</name>
<evidence type="ECO:0000313" key="3">
    <source>
        <dbReference type="EMBL" id="RNL79407.1"/>
    </source>
</evidence>
<dbReference type="CDD" id="cd06558">
    <property type="entry name" value="crotonase-like"/>
    <property type="match status" value="1"/>
</dbReference>
<accession>A0A3N0DUV6</accession>
<dbReference type="InterPro" id="IPR029045">
    <property type="entry name" value="ClpP/crotonase-like_dom_sf"/>
</dbReference>
<dbReference type="OrthoDB" id="341912at2"/>
<evidence type="ECO:0000313" key="4">
    <source>
        <dbReference type="Proteomes" id="UP000277094"/>
    </source>
</evidence>
<keyword evidence="4" id="KW-1185">Reference proteome</keyword>
<dbReference type="SUPFAM" id="SSF52096">
    <property type="entry name" value="ClpP/crotonase"/>
    <property type="match status" value="1"/>
</dbReference>
<dbReference type="PANTHER" id="PTHR43149">
    <property type="entry name" value="ENOYL-COA HYDRATASE"/>
    <property type="match status" value="1"/>
</dbReference>
<dbReference type="PANTHER" id="PTHR43149:SF1">
    <property type="entry name" value="DELTA(3,5)-DELTA(2,4)-DIENOYL-COA ISOMERASE, MITOCHONDRIAL"/>
    <property type="match status" value="1"/>
</dbReference>
<comment type="caution">
    <text evidence="3">The sequence shown here is derived from an EMBL/GenBank/DDBJ whole genome shotgun (WGS) entry which is preliminary data.</text>
</comment>
<dbReference type="Gene3D" id="3.90.226.10">
    <property type="entry name" value="2-enoyl-CoA Hydratase, Chain A, domain 1"/>
    <property type="match status" value="1"/>
</dbReference>
<gene>
    <name evidence="3" type="ORF">EFL95_10490</name>
</gene>
<sequence>MDQALLEQGGVVVAQDGAVLTVTMNRPEIRNAMRPSTWAAFAAIGASIGEDVRVVVVRGAGESFCAGLDKRVLMGGGIEGEAPVADLFGMAQEDFDQTIATFQEGFLWLRDPRFISIAAVQGYAVGGGFQLALACDLRIATDGAQFSMREPALGIIPDVTGTKHLVECVGYSRALELTASARNVDATEAFAMGLVNRVVPEAGLDAAVAETVTAMTTHPAGAVRGTKRVLLGATERTFDEQRAWERAVQFDRFREIASGN</sequence>
<dbReference type="Pfam" id="PF00378">
    <property type="entry name" value="ECH_1"/>
    <property type="match status" value="1"/>
</dbReference>
<comment type="similarity">
    <text evidence="1 2">Belongs to the enoyl-CoA hydratase/isomerase family.</text>
</comment>
<dbReference type="EMBL" id="RJSG01000002">
    <property type="protein sequence ID" value="RNL79407.1"/>
    <property type="molecule type" value="Genomic_DNA"/>
</dbReference>
<dbReference type="InterPro" id="IPR045002">
    <property type="entry name" value="Ech1-like"/>
</dbReference>
<proteinExistence type="inferred from homology"/>
<keyword evidence="3" id="KW-0413">Isomerase</keyword>
<dbReference type="GO" id="GO:0016853">
    <property type="term" value="F:isomerase activity"/>
    <property type="evidence" value="ECO:0007669"/>
    <property type="project" value="UniProtKB-KW"/>
</dbReference>
<dbReference type="RefSeq" id="WP_123233909.1">
    <property type="nucleotide sequence ID" value="NZ_RJSG01000002.1"/>
</dbReference>
<protein>
    <submittedName>
        <fullName evidence="3">Enoyl-CoA hydratase/isomerase family protein</fullName>
    </submittedName>
</protein>